<evidence type="ECO:0000313" key="1">
    <source>
        <dbReference type="EMBL" id="CUH91998.1"/>
    </source>
</evidence>
<dbReference type="AlphaFoldDB" id="A0A0K8J3T9"/>
<dbReference type="Proteomes" id="UP000196053">
    <property type="component" value="Chromosome I"/>
</dbReference>
<proteinExistence type="predicted"/>
<sequence length="124" mass="13158">MSNFKYSNSDSLVRHLYNFIGDTVTIFTTSGGASGGGFTGTLLSVNSNFVRLLTKMGDPPPSPLSGSFRNCPENAPLADFGNFGVPGGSDNILMNKHKNSQNNEVGSICDIPIDRIAAFCHKAV</sequence>
<gene>
    <name evidence="1" type="ORF">SD1D_0446</name>
</gene>
<organism evidence="1 2">
    <name type="scientific">Herbinix luporum</name>
    <dbReference type="NCBI Taxonomy" id="1679721"/>
    <lineage>
        <taxon>Bacteria</taxon>
        <taxon>Bacillati</taxon>
        <taxon>Bacillota</taxon>
        <taxon>Clostridia</taxon>
        <taxon>Lachnospirales</taxon>
        <taxon>Lachnospiraceae</taxon>
        <taxon>Herbinix</taxon>
    </lineage>
</organism>
<evidence type="ECO:0000313" key="2">
    <source>
        <dbReference type="Proteomes" id="UP000196053"/>
    </source>
</evidence>
<dbReference type="KEGG" id="hsd:SD1D_0446"/>
<reference evidence="2" key="1">
    <citation type="submission" date="2015-09" db="EMBL/GenBank/DDBJ databases">
        <authorList>
            <person name="Wibberg D."/>
        </authorList>
    </citation>
    <scope>NUCLEOTIDE SEQUENCE [LARGE SCALE GENOMIC DNA]</scope>
    <source>
        <strain evidence="2">SD1D</strain>
    </source>
</reference>
<name>A0A0K8J3T9_9FIRM</name>
<accession>A0A0K8J3T9</accession>
<keyword evidence="2" id="KW-1185">Reference proteome</keyword>
<protein>
    <submittedName>
        <fullName evidence="1">Putative membrane protein</fullName>
    </submittedName>
</protein>
<dbReference type="OrthoDB" id="1934755at2"/>
<dbReference type="EMBL" id="LN879430">
    <property type="protein sequence ID" value="CUH91998.1"/>
    <property type="molecule type" value="Genomic_DNA"/>
</dbReference>
<dbReference type="RefSeq" id="WP_058257412.1">
    <property type="nucleotide sequence ID" value="NZ_DUPS01000021.1"/>
</dbReference>